<dbReference type="Proteomes" id="UP001597083">
    <property type="component" value="Unassembled WGS sequence"/>
</dbReference>
<name>A0ABW3CF67_9ACTN</name>
<feature type="transmembrane region" description="Helical" evidence="1">
    <location>
        <begin position="16"/>
        <end position="36"/>
    </location>
</feature>
<dbReference type="EMBL" id="JBHTIR010001897">
    <property type="protein sequence ID" value="MFD0853115.1"/>
    <property type="molecule type" value="Genomic_DNA"/>
</dbReference>
<accession>A0ABW3CF67</accession>
<evidence type="ECO:0000256" key="1">
    <source>
        <dbReference type="SAM" id="Phobius"/>
    </source>
</evidence>
<reference evidence="3" key="1">
    <citation type="journal article" date="2019" name="Int. J. Syst. Evol. Microbiol.">
        <title>The Global Catalogue of Microorganisms (GCM) 10K type strain sequencing project: providing services to taxonomists for standard genome sequencing and annotation.</title>
        <authorList>
            <consortium name="The Broad Institute Genomics Platform"/>
            <consortium name="The Broad Institute Genome Sequencing Center for Infectious Disease"/>
            <person name="Wu L."/>
            <person name="Ma J."/>
        </authorList>
    </citation>
    <scope>NUCLEOTIDE SEQUENCE [LARGE SCALE GENOMIC DNA]</scope>
    <source>
        <strain evidence="3">JCM 31696</strain>
    </source>
</reference>
<keyword evidence="1" id="KW-0812">Transmembrane</keyword>
<keyword evidence="3" id="KW-1185">Reference proteome</keyword>
<feature type="transmembrane region" description="Helical" evidence="1">
    <location>
        <begin position="42"/>
        <end position="60"/>
    </location>
</feature>
<feature type="non-terminal residue" evidence="2">
    <location>
        <position position="1"/>
    </location>
</feature>
<comment type="caution">
    <text evidence="2">The sequence shown here is derived from an EMBL/GenBank/DDBJ whole genome shotgun (WGS) entry which is preliminary data.</text>
</comment>
<evidence type="ECO:0000313" key="3">
    <source>
        <dbReference type="Proteomes" id="UP001597083"/>
    </source>
</evidence>
<keyword evidence="1" id="KW-1133">Transmembrane helix</keyword>
<gene>
    <name evidence="2" type="ORF">ACFQ07_12820</name>
</gene>
<keyword evidence="1" id="KW-0472">Membrane</keyword>
<proteinExistence type="predicted"/>
<protein>
    <submittedName>
        <fullName evidence="2">ABC transporter permease</fullName>
    </submittedName>
</protein>
<sequence>RPEVVTDLDRRNVRNAYVGAGLALVAAAGLLVWFSIADVVPGELVSFTPHLTTLLVLALASQRLRMPAANGMLYRRGEAS</sequence>
<organism evidence="2 3">
    <name type="scientific">Actinomadura adrarensis</name>
    <dbReference type="NCBI Taxonomy" id="1819600"/>
    <lineage>
        <taxon>Bacteria</taxon>
        <taxon>Bacillati</taxon>
        <taxon>Actinomycetota</taxon>
        <taxon>Actinomycetes</taxon>
        <taxon>Streptosporangiales</taxon>
        <taxon>Thermomonosporaceae</taxon>
        <taxon>Actinomadura</taxon>
    </lineage>
</organism>
<evidence type="ECO:0000313" key="2">
    <source>
        <dbReference type="EMBL" id="MFD0853115.1"/>
    </source>
</evidence>